<feature type="coiled-coil region" evidence="6">
    <location>
        <begin position="38"/>
        <end position="83"/>
    </location>
</feature>
<dbReference type="PRINTS" id="PR00773">
    <property type="entry name" value="GRPEPROTEIN"/>
</dbReference>
<dbReference type="Proteomes" id="UP000298716">
    <property type="component" value="Chromosome"/>
</dbReference>
<evidence type="ECO:0000256" key="1">
    <source>
        <dbReference type="ARBA" id="ARBA00009054"/>
    </source>
</evidence>
<dbReference type="InterPro" id="IPR013805">
    <property type="entry name" value="GrpE_CC"/>
</dbReference>
<dbReference type="PANTHER" id="PTHR21237">
    <property type="entry name" value="GRPE PROTEIN"/>
    <property type="match status" value="1"/>
</dbReference>
<keyword evidence="3 4" id="KW-0143">Chaperone</keyword>
<dbReference type="GO" id="GO:0042803">
    <property type="term" value="F:protein homodimerization activity"/>
    <property type="evidence" value="ECO:0007669"/>
    <property type="project" value="InterPro"/>
</dbReference>
<protein>
    <recommendedName>
        <fullName evidence="4">Protein GrpE</fullName>
    </recommendedName>
    <alternativeName>
        <fullName evidence="4">HSP-70 cofactor</fullName>
    </alternativeName>
</protein>
<comment type="similarity">
    <text evidence="1 4 5">Belongs to the GrpE family.</text>
</comment>
<dbReference type="GO" id="GO:0005829">
    <property type="term" value="C:cytosol"/>
    <property type="evidence" value="ECO:0007669"/>
    <property type="project" value="TreeGrafter"/>
</dbReference>
<evidence type="ECO:0000256" key="4">
    <source>
        <dbReference type="HAMAP-Rule" id="MF_01151"/>
    </source>
</evidence>
<accession>A0A4D6Y8R9</accession>
<dbReference type="OrthoDB" id="9789811at2"/>
<dbReference type="Pfam" id="PF01025">
    <property type="entry name" value="GrpE"/>
    <property type="match status" value="1"/>
</dbReference>
<dbReference type="RefSeq" id="WP_158354670.1">
    <property type="nucleotide sequence ID" value="NZ_CP034867.1"/>
</dbReference>
<dbReference type="HAMAP" id="MF_01151">
    <property type="entry name" value="GrpE"/>
    <property type="match status" value="1"/>
</dbReference>
<keyword evidence="2 4" id="KW-0346">Stress response</keyword>
<evidence type="ECO:0000256" key="6">
    <source>
        <dbReference type="SAM" id="Coils"/>
    </source>
</evidence>
<dbReference type="SUPFAM" id="SSF58014">
    <property type="entry name" value="Coiled-coil domain of nucleotide exchange factor GrpE"/>
    <property type="match status" value="1"/>
</dbReference>
<dbReference type="EMBL" id="CP034867">
    <property type="protein sequence ID" value="QCI22641.1"/>
    <property type="molecule type" value="Genomic_DNA"/>
</dbReference>
<dbReference type="GO" id="GO:0006457">
    <property type="term" value="P:protein folding"/>
    <property type="evidence" value="ECO:0007669"/>
    <property type="project" value="InterPro"/>
</dbReference>
<dbReference type="PANTHER" id="PTHR21237:SF23">
    <property type="entry name" value="GRPE PROTEIN HOMOLOG, MITOCHONDRIAL"/>
    <property type="match status" value="1"/>
</dbReference>
<dbReference type="CDD" id="cd00446">
    <property type="entry name" value="GrpE"/>
    <property type="match status" value="1"/>
</dbReference>
<dbReference type="InterPro" id="IPR009012">
    <property type="entry name" value="GrpE_head"/>
</dbReference>
<proteinExistence type="inferred from homology"/>
<dbReference type="SUPFAM" id="SSF51064">
    <property type="entry name" value="Head domain of nucleotide exchange factor GrpE"/>
    <property type="match status" value="1"/>
</dbReference>
<evidence type="ECO:0000313" key="7">
    <source>
        <dbReference type="EMBL" id="QCI22641.1"/>
    </source>
</evidence>
<gene>
    <name evidence="4 7" type="primary">grpE</name>
    <name evidence="7" type="ORF">D9V72_00925</name>
</gene>
<evidence type="ECO:0000256" key="2">
    <source>
        <dbReference type="ARBA" id="ARBA00023016"/>
    </source>
</evidence>
<dbReference type="AlphaFoldDB" id="A0A4D6Y8R9"/>
<dbReference type="GO" id="GO:0051087">
    <property type="term" value="F:protein-folding chaperone binding"/>
    <property type="evidence" value="ECO:0007669"/>
    <property type="project" value="InterPro"/>
</dbReference>
<organism evidence="7 8">
    <name type="scientific">Buchnera aphidicola</name>
    <name type="common">Macrosiphum gaurae</name>
    <dbReference type="NCBI Taxonomy" id="2315801"/>
    <lineage>
        <taxon>Bacteria</taxon>
        <taxon>Pseudomonadati</taxon>
        <taxon>Pseudomonadota</taxon>
        <taxon>Gammaproteobacteria</taxon>
        <taxon>Enterobacterales</taxon>
        <taxon>Erwiniaceae</taxon>
        <taxon>Buchnera</taxon>
    </lineage>
</organism>
<dbReference type="InterPro" id="IPR000740">
    <property type="entry name" value="GrpE"/>
</dbReference>
<comment type="subcellular location">
    <subcellularLocation>
        <location evidence="4">Cytoplasm</location>
    </subcellularLocation>
</comment>
<dbReference type="GO" id="GO:0051082">
    <property type="term" value="F:unfolded protein binding"/>
    <property type="evidence" value="ECO:0007669"/>
    <property type="project" value="TreeGrafter"/>
</dbReference>
<keyword evidence="6" id="KW-0175">Coiled coil</keyword>
<dbReference type="Gene3D" id="2.30.22.10">
    <property type="entry name" value="Head domain of nucleotide exchange factor GrpE"/>
    <property type="match status" value="1"/>
</dbReference>
<reference evidence="7 8" key="2">
    <citation type="submission" date="2019-05" db="EMBL/GenBank/DDBJ databases">
        <title>Genome evolution of the obligate endosymbiont Buchnera aphidicola.</title>
        <authorList>
            <person name="Moran N.A."/>
        </authorList>
    </citation>
    <scope>NUCLEOTIDE SEQUENCE [LARGE SCALE GENOMIC DNA]</scope>
    <source>
        <strain evidence="7 8">Mga</strain>
    </source>
</reference>
<evidence type="ECO:0000313" key="8">
    <source>
        <dbReference type="Proteomes" id="UP000298716"/>
    </source>
</evidence>
<name>A0A4D6Y8R9_9GAMM</name>
<keyword evidence="4" id="KW-0963">Cytoplasm</keyword>
<evidence type="ECO:0000256" key="5">
    <source>
        <dbReference type="RuleBase" id="RU004478"/>
    </source>
</evidence>
<comment type="function">
    <text evidence="4">Participates actively in the response to hyperosmotic and heat shock by preventing the aggregation of stress-denatured proteins, in association with DnaK and GrpE. It is the nucleotide exchange factor for DnaK and may function as a thermosensor. Unfolded proteins bind initially to DnaJ; upon interaction with the DnaJ-bound protein, DnaK hydrolyzes its bound ATP, resulting in the formation of a stable complex. GrpE releases ADP from DnaK; ATP binding to DnaK triggers the release of the substrate protein, thus completing the reaction cycle. Several rounds of ATP-dependent interactions between DnaJ, DnaK and GrpE are required for fully efficient folding.</text>
</comment>
<sequence>MKNQEKKIYEENIFKNNDTVKENKDNSIDVLKLQSKKIEDLKLEIIQNQKKISDIELRKLANIENIKKNTEEKIKTIKKTETERFLKEIIPIIDCLEEILILSDKLNTKDEPLIKGIELTLQSLLNILHKLGVKIEGKKNELFNPDIHISISEELSENTLPNHIISTNKKGFTFNKVLLRKAIVKVAKN</sequence>
<evidence type="ECO:0000256" key="3">
    <source>
        <dbReference type="ARBA" id="ARBA00023186"/>
    </source>
</evidence>
<dbReference type="Gene3D" id="3.90.20.20">
    <property type="match status" value="1"/>
</dbReference>
<dbReference type="GO" id="GO:0000774">
    <property type="term" value="F:adenyl-nucleotide exchange factor activity"/>
    <property type="evidence" value="ECO:0007669"/>
    <property type="project" value="InterPro"/>
</dbReference>
<comment type="subunit">
    <text evidence="4">Homodimer.</text>
</comment>
<reference evidence="7 8" key="1">
    <citation type="submission" date="2018-12" db="EMBL/GenBank/DDBJ databases">
        <authorList>
            <person name="Chong R.A."/>
        </authorList>
    </citation>
    <scope>NUCLEOTIDE SEQUENCE [LARGE SCALE GENOMIC DNA]</scope>
    <source>
        <strain evidence="7 8">Mga</strain>
    </source>
</reference>